<reference evidence="1 2" key="1">
    <citation type="journal article" date="2024" name="Pathogens">
        <title>Characterization of a Novel Species of Legionella Isolated from a Healthcare Facility: Legionella resiliens sp. nov.</title>
        <authorList>
            <person name="Cristino S."/>
            <person name="Pascale M.R."/>
            <person name="Marino F."/>
            <person name="Derelitto C."/>
            <person name="Salaris S."/>
            <person name="Orsini M."/>
            <person name="Squarzoni S."/>
            <person name="Grottola A."/>
            <person name="Girolamini L."/>
        </authorList>
    </citation>
    <scope>NUCLEOTIDE SEQUENCE [LARGE SCALE GENOMIC DNA]</scope>
    <source>
        <strain evidence="1 2">8cVS16</strain>
    </source>
</reference>
<sequence length="120" mass="13624">MKTLLEYLKLDSTPPTLEVLIEKFLSSSAILDPQVSHMLFDSTHFAVALKDNGIDKISLADNKEISFSELMLACMEKIRITGVNENNAMIAQQLILRMQWLQFEIQPVPNLSRSLPLHLK</sequence>
<accession>A0ABS8WWR2</accession>
<keyword evidence="2" id="KW-1185">Reference proteome</keyword>
<organism evidence="1 2">
    <name type="scientific">Legionella resiliens</name>
    <dbReference type="NCBI Taxonomy" id="2905958"/>
    <lineage>
        <taxon>Bacteria</taxon>
        <taxon>Pseudomonadati</taxon>
        <taxon>Pseudomonadota</taxon>
        <taxon>Gammaproteobacteria</taxon>
        <taxon>Legionellales</taxon>
        <taxon>Legionellaceae</taxon>
        <taxon>Legionella</taxon>
    </lineage>
</organism>
<dbReference type="Proteomes" id="UP001320170">
    <property type="component" value="Unassembled WGS sequence"/>
</dbReference>
<dbReference type="RefSeq" id="WP_232890149.1">
    <property type="nucleotide sequence ID" value="NZ_JAJSPM010000001.1"/>
</dbReference>
<comment type="caution">
    <text evidence="1">The sequence shown here is derived from an EMBL/GenBank/DDBJ whole genome shotgun (WGS) entry which is preliminary data.</text>
</comment>
<evidence type="ECO:0008006" key="3">
    <source>
        <dbReference type="Google" id="ProtNLM"/>
    </source>
</evidence>
<gene>
    <name evidence="1" type="ORF">LXO92_00795</name>
</gene>
<dbReference type="EMBL" id="JAJTND010000001">
    <property type="protein sequence ID" value="MCE3530911.1"/>
    <property type="molecule type" value="Genomic_DNA"/>
</dbReference>
<name>A0ABS8WWR2_9GAMM</name>
<protein>
    <recommendedName>
        <fullName evidence="3">Ankyrin repeat protein</fullName>
    </recommendedName>
</protein>
<evidence type="ECO:0000313" key="2">
    <source>
        <dbReference type="Proteomes" id="UP001320170"/>
    </source>
</evidence>
<evidence type="ECO:0000313" key="1">
    <source>
        <dbReference type="EMBL" id="MCE3530911.1"/>
    </source>
</evidence>
<proteinExistence type="predicted"/>